<evidence type="ECO:0000256" key="5">
    <source>
        <dbReference type="ARBA" id="ARBA00023002"/>
    </source>
</evidence>
<evidence type="ECO:0000259" key="15">
    <source>
        <dbReference type="Pfam" id="PF02771"/>
    </source>
</evidence>
<evidence type="ECO:0000256" key="8">
    <source>
        <dbReference type="ARBA" id="ARBA00034317"/>
    </source>
</evidence>
<dbReference type="GO" id="GO:0004497">
    <property type="term" value="F:monooxygenase activity"/>
    <property type="evidence" value="ECO:0007669"/>
    <property type="project" value="UniProtKB-KW"/>
</dbReference>
<name>W0PKN2_ADVMD</name>
<protein>
    <recommendedName>
        <fullName evidence="10">Dibenzothiophene monooxygenase</fullName>
        <ecNumber evidence="9">1.14.14.21</ecNumber>
    </recommendedName>
</protein>
<dbReference type="Gene3D" id="1.10.540.10">
    <property type="entry name" value="Acyl-CoA dehydrogenase/oxidase, N-terminal domain"/>
    <property type="match status" value="1"/>
</dbReference>
<evidence type="ECO:0000256" key="10">
    <source>
        <dbReference type="ARBA" id="ARBA00034345"/>
    </source>
</evidence>
<feature type="domain" description="Acyl-CoA dehydrogenase C-terminal" evidence="16">
    <location>
        <begin position="248"/>
        <end position="385"/>
    </location>
</feature>
<dbReference type="GO" id="GO:0008470">
    <property type="term" value="F:3-methylbutanoyl-CoA dehydrogenase activity"/>
    <property type="evidence" value="ECO:0007669"/>
    <property type="project" value="TreeGrafter"/>
</dbReference>
<evidence type="ECO:0000256" key="7">
    <source>
        <dbReference type="ARBA" id="ARBA00034307"/>
    </source>
</evidence>
<dbReference type="EMBL" id="CP003915">
    <property type="protein sequence ID" value="AHG65553.1"/>
    <property type="molecule type" value="Genomic_DNA"/>
</dbReference>
<dbReference type="Proteomes" id="UP000019095">
    <property type="component" value="Chromosome"/>
</dbReference>
<keyword evidence="18" id="KW-1185">Reference proteome</keyword>
<evidence type="ECO:0000256" key="13">
    <source>
        <dbReference type="ARBA" id="ARBA00049456"/>
    </source>
</evidence>
<keyword evidence="2" id="KW-0285">Flavoprotein</keyword>
<dbReference type="Pfam" id="PF02771">
    <property type="entry name" value="Acyl-CoA_dh_N"/>
    <property type="match status" value="1"/>
</dbReference>
<dbReference type="Pfam" id="PF08028">
    <property type="entry name" value="Acyl-CoA_dh_2"/>
    <property type="match status" value="1"/>
</dbReference>
<organism evidence="17 18">
    <name type="scientific">Advenella mimigardefordensis (strain DSM 17166 / LMG 22922 / DPN7)</name>
    <dbReference type="NCBI Taxonomy" id="1247726"/>
    <lineage>
        <taxon>Bacteria</taxon>
        <taxon>Pseudomonadati</taxon>
        <taxon>Pseudomonadota</taxon>
        <taxon>Betaproteobacteria</taxon>
        <taxon>Burkholderiales</taxon>
        <taxon>Alcaligenaceae</taxon>
    </lineage>
</organism>
<evidence type="ECO:0000256" key="1">
    <source>
        <dbReference type="ARBA" id="ARBA00004496"/>
    </source>
</evidence>
<evidence type="ECO:0000256" key="6">
    <source>
        <dbReference type="ARBA" id="ARBA00023033"/>
    </source>
</evidence>
<keyword evidence="4" id="KW-0547">Nucleotide-binding</keyword>
<keyword evidence="3" id="KW-0288">FMN</keyword>
<dbReference type="AlphaFoldDB" id="W0PKN2"/>
<accession>W0PKN2</accession>
<dbReference type="InterPro" id="IPR006091">
    <property type="entry name" value="Acyl-CoA_Oxase/DH_mid-dom"/>
</dbReference>
<evidence type="ECO:0000256" key="2">
    <source>
        <dbReference type="ARBA" id="ARBA00022630"/>
    </source>
</evidence>
<evidence type="ECO:0000259" key="14">
    <source>
        <dbReference type="Pfam" id="PF02770"/>
    </source>
</evidence>
<dbReference type="InterPro" id="IPR013107">
    <property type="entry name" value="Acyl-CoA_DH_C"/>
</dbReference>
<evidence type="ECO:0000256" key="12">
    <source>
        <dbReference type="ARBA" id="ARBA00048445"/>
    </source>
</evidence>
<feature type="domain" description="Acyl-CoA dehydrogenase/oxidase N-terminal" evidence="15">
    <location>
        <begin position="30"/>
        <end position="128"/>
    </location>
</feature>
<dbReference type="HOGENOM" id="CLU_018204_10_0_4"/>
<dbReference type="PIRSF" id="PIRSF016578">
    <property type="entry name" value="HsaA"/>
    <property type="match status" value="1"/>
</dbReference>
<dbReference type="EC" id="1.14.14.21" evidence="9"/>
<gene>
    <name evidence="17" type="ORF">MIM_c34930</name>
</gene>
<dbReference type="eggNOG" id="COG1960">
    <property type="taxonomic scope" value="Bacteria"/>
</dbReference>
<dbReference type="PANTHER" id="PTHR43884">
    <property type="entry name" value="ACYL-COA DEHYDROGENASE"/>
    <property type="match status" value="1"/>
</dbReference>
<dbReference type="InterPro" id="IPR036250">
    <property type="entry name" value="AcylCo_DH-like_C"/>
</dbReference>
<sequence length="411" mass="44543">MNAIESITYEQDRSASISNEHLSLVSSTLPALLAELAENAAQRDRDRTLPYDEIRRLTSLGFAAARVPAEYGGNDIDILEQAKLFIQLAQADPNIAQALQPHACGLEKIRIYGTPTQRAHYFSLVLQGAIITNASAERGSAIVGDIKVRLSRDDDAWTLNGDKHYCTGSLYASHFYILALRDDGQRSIALVPRDRPGVEVLDDWNGMGQRTTASGTVRLRQVSVAENELLLLPAAGTVRTYEGAYAQLLHAAIDCGIALAAFADATEYGRNRARPVPEAGVSRSSDDPYVQQAVGEMAALAHGAQAMVERAAAVLQAVVPDALSHRADETRLSNASIAVAEAKMAATHASLRVSEMLYQVGGASATTRIWNFDRHWRNARTHTTHDPVAYKAKAVGNYYLNGTLPPINTKI</sequence>
<dbReference type="SUPFAM" id="SSF47203">
    <property type="entry name" value="Acyl-CoA dehydrogenase C-terminal domain-like"/>
    <property type="match status" value="1"/>
</dbReference>
<dbReference type="PATRIC" id="fig|1247726.3.peg.3862"/>
<feature type="domain" description="Acyl-CoA oxidase/dehydrogenase middle" evidence="14">
    <location>
        <begin position="142"/>
        <end position="222"/>
    </location>
</feature>
<dbReference type="PANTHER" id="PTHR43884:SF12">
    <property type="entry name" value="ISOVALERYL-COA DEHYDROGENASE, MITOCHONDRIAL-RELATED"/>
    <property type="match status" value="1"/>
</dbReference>
<reference evidence="17 18" key="1">
    <citation type="journal article" date="2014" name="Microbiology">
        <title>Unravelling the complete genome sequence of Advenella mimigardefordensis strain DPN7T and novel insights in the catabolism of the xenobiotic polythioester precursor 3,3'-dithiodipropionate.</title>
        <authorList>
            <person name="Wubbeler J.H."/>
            <person name="Hiessl S."/>
            <person name="Schuldes J."/>
            <person name="Thurmer A."/>
            <person name="Daniel R."/>
            <person name="Steinbuchel A."/>
        </authorList>
    </citation>
    <scope>NUCLEOTIDE SEQUENCE [LARGE SCALE GENOMIC DNA]</scope>
    <source>
        <strain evidence="18">DSM 17166 / LMG 22922 / DPN7</strain>
    </source>
</reference>
<evidence type="ECO:0000256" key="11">
    <source>
        <dbReference type="ARBA" id="ARBA00047859"/>
    </source>
</evidence>
<comment type="similarity">
    <text evidence="8">Belongs to the DszC flavin monooxygenase family.</text>
</comment>
<dbReference type="GO" id="GO:0050660">
    <property type="term" value="F:flavin adenine dinucleotide binding"/>
    <property type="evidence" value="ECO:0007669"/>
    <property type="project" value="InterPro"/>
</dbReference>
<dbReference type="InterPro" id="IPR046373">
    <property type="entry name" value="Acyl-CoA_Oxase/DH_mid-dom_sf"/>
</dbReference>
<comment type="pathway">
    <text evidence="7">Sulfur metabolism; dibenzothiophene degradation.</text>
</comment>
<comment type="catalytic activity">
    <reaction evidence="12">
        <text>dibenzothiophene 5-oxide + FMNH2 + O2 = dibenzothiophene 5,5-dioxide + FMN + H2O + H(+)</text>
        <dbReference type="Rhea" id="RHEA:49080"/>
        <dbReference type="ChEBI" id="CHEBI:15377"/>
        <dbReference type="ChEBI" id="CHEBI:15378"/>
        <dbReference type="ChEBI" id="CHEBI:15379"/>
        <dbReference type="ChEBI" id="CHEBI:23683"/>
        <dbReference type="ChEBI" id="CHEBI:57618"/>
        <dbReference type="ChEBI" id="CHEBI:58210"/>
        <dbReference type="ChEBI" id="CHEBI:90356"/>
    </reaction>
</comment>
<comment type="subcellular location">
    <subcellularLocation>
        <location evidence="1">Cytoplasm</location>
    </subcellularLocation>
</comment>
<proteinExistence type="inferred from homology"/>
<dbReference type="STRING" id="1247726.MIM_c34930"/>
<evidence type="ECO:0000313" key="17">
    <source>
        <dbReference type="EMBL" id="AHG65553.1"/>
    </source>
</evidence>
<comment type="catalytic activity">
    <reaction evidence="11">
        <text>dibenzothiophene + FMNH2 + O2 = dibenzothiophene 5-oxide + FMN + H2O + H(+)</text>
        <dbReference type="Rhea" id="RHEA:49076"/>
        <dbReference type="ChEBI" id="CHEBI:15377"/>
        <dbReference type="ChEBI" id="CHEBI:15378"/>
        <dbReference type="ChEBI" id="CHEBI:15379"/>
        <dbReference type="ChEBI" id="CHEBI:23681"/>
        <dbReference type="ChEBI" id="CHEBI:23683"/>
        <dbReference type="ChEBI" id="CHEBI:57618"/>
        <dbReference type="ChEBI" id="CHEBI:58210"/>
    </reaction>
</comment>
<evidence type="ECO:0000313" key="18">
    <source>
        <dbReference type="Proteomes" id="UP000019095"/>
    </source>
</evidence>
<dbReference type="Pfam" id="PF02770">
    <property type="entry name" value="Acyl-CoA_dh_M"/>
    <property type="match status" value="1"/>
</dbReference>
<dbReference type="InterPro" id="IPR037069">
    <property type="entry name" value="AcylCoA_DH/ox_N_sf"/>
</dbReference>
<dbReference type="OrthoDB" id="6184213at2"/>
<evidence type="ECO:0000256" key="4">
    <source>
        <dbReference type="ARBA" id="ARBA00022741"/>
    </source>
</evidence>
<comment type="catalytic activity">
    <reaction evidence="13">
        <text>dibenzothiophene + 2 FMNH2 + 2 O2 = dibenzothiophene 5,5-dioxide + 2 FMN + 2 H2O + 2 H(+)</text>
        <dbReference type="Rhea" id="RHEA:49072"/>
        <dbReference type="ChEBI" id="CHEBI:15377"/>
        <dbReference type="ChEBI" id="CHEBI:15378"/>
        <dbReference type="ChEBI" id="CHEBI:15379"/>
        <dbReference type="ChEBI" id="CHEBI:23681"/>
        <dbReference type="ChEBI" id="CHEBI:57618"/>
        <dbReference type="ChEBI" id="CHEBI:58210"/>
        <dbReference type="ChEBI" id="CHEBI:90356"/>
        <dbReference type="EC" id="1.14.14.21"/>
    </reaction>
</comment>
<dbReference type="Gene3D" id="1.20.140.10">
    <property type="entry name" value="Butyryl-CoA Dehydrogenase, subunit A, domain 3"/>
    <property type="match status" value="1"/>
</dbReference>
<dbReference type="SUPFAM" id="SSF56645">
    <property type="entry name" value="Acyl-CoA dehydrogenase NM domain-like"/>
    <property type="match status" value="1"/>
</dbReference>
<dbReference type="GO" id="GO:0005737">
    <property type="term" value="C:cytoplasm"/>
    <property type="evidence" value="ECO:0007669"/>
    <property type="project" value="UniProtKB-SubCell"/>
</dbReference>
<keyword evidence="5" id="KW-0560">Oxidoreductase</keyword>
<dbReference type="KEGG" id="amim:MIM_c34930"/>
<keyword evidence="6" id="KW-0503">Monooxygenase</keyword>
<evidence type="ECO:0000256" key="9">
    <source>
        <dbReference type="ARBA" id="ARBA00034328"/>
    </source>
</evidence>
<dbReference type="InterPro" id="IPR009100">
    <property type="entry name" value="AcylCoA_DH/oxidase_NM_dom_sf"/>
</dbReference>
<dbReference type="InterPro" id="IPR013786">
    <property type="entry name" value="AcylCoA_DH/ox_N"/>
</dbReference>
<evidence type="ECO:0000259" key="16">
    <source>
        <dbReference type="Pfam" id="PF08028"/>
    </source>
</evidence>
<dbReference type="RefSeq" id="WP_025374239.1">
    <property type="nucleotide sequence ID" value="NZ_CP003915.1"/>
</dbReference>
<dbReference type="Gene3D" id="2.40.110.10">
    <property type="entry name" value="Butyryl-CoA Dehydrogenase, subunit A, domain 2"/>
    <property type="match status" value="1"/>
</dbReference>
<evidence type="ECO:0000256" key="3">
    <source>
        <dbReference type="ARBA" id="ARBA00022643"/>
    </source>
</evidence>
<dbReference type="GO" id="GO:0006552">
    <property type="term" value="P:L-leucine catabolic process"/>
    <property type="evidence" value="ECO:0007669"/>
    <property type="project" value="TreeGrafter"/>
</dbReference>